<reference evidence="1" key="1">
    <citation type="submission" date="2018-05" db="EMBL/GenBank/DDBJ databases">
        <authorList>
            <person name="Lanie J.A."/>
            <person name="Ng W.-L."/>
            <person name="Kazmierczak K.M."/>
            <person name="Andrzejewski T.M."/>
            <person name="Davidsen T.M."/>
            <person name="Wayne K.J."/>
            <person name="Tettelin H."/>
            <person name="Glass J.I."/>
            <person name="Rusch D."/>
            <person name="Podicherti R."/>
            <person name="Tsui H.-C.T."/>
            <person name="Winkler M.E."/>
        </authorList>
    </citation>
    <scope>NUCLEOTIDE SEQUENCE</scope>
</reference>
<name>A0A382SPV8_9ZZZZ</name>
<proteinExistence type="predicted"/>
<evidence type="ECO:0000313" key="1">
    <source>
        <dbReference type="EMBL" id="SVD11949.1"/>
    </source>
</evidence>
<dbReference type="EMBL" id="UINC01130713">
    <property type="protein sequence ID" value="SVD11949.1"/>
    <property type="molecule type" value="Genomic_DNA"/>
</dbReference>
<protein>
    <submittedName>
        <fullName evidence="1">Uncharacterized protein</fullName>
    </submittedName>
</protein>
<dbReference type="AlphaFoldDB" id="A0A382SPV8"/>
<accession>A0A382SPV8</accession>
<gene>
    <name evidence="1" type="ORF">METZ01_LOCUS364803</name>
</gene>
<sequence>MFKQPTNDWQKGYEMVFDNGWTISVKWGAGAEGSNFTENHLEPNYRHNTARTAEVAAIYGDPISARADDLWWNFKEDYVEPDNRTSVSSFIRPDAVADMIITVKNLYQNEMGRWVNGIHLGTFNRTKPPEPIRTDGFATVDVRHEVY</sequence>
<organism evidence="1">
    <name type="scientific">marine metagenome</name>
    <dbReference type="NCBI Taxonomy" id="408172"/>
    <lineage>
        <taxon>unclassified sequences</taxon>
        <taxon>metagenomes</taxon>
        <taxon>ecological metagenomes</taxon>
    </lineage>
</organism>